<sequence length="1203" mass="132490">MLARGPRCVLTSRRVSQHGFSLVATISVMTLLLLISLAMLSLGQLHSRSANNDQAQIQAEANARVALMIAIGELQKYAGSDQRVTARADITDEDWHKTESDLENPLYTYVWDVSGSEMDLSPSSYAINVETNRHRPGMIPGHDFKRKPAVLVSGNARFDLTDGSRLLDKTSYPEGYVTADKAADQKWVNIVSSEFMLQHDDAPAARPVNVPLVGIQGGEYAWWVADESVKNRVDLGNQHEQDSVAARMMAQRAPINPFRDGADGLEMDTREASQLVTVGATGLAHDMQRDQTGGAFSYSPDLTVSSENLLTDVRSGGLRQDLTYAIFNDQNAPDMPEELMDVSPQMDALSAQAWGPPASGDSNNGGLSPMPVYFRNYANRFNGNANQEVSIGTDGIAPVMSQVQSGIHAAYRIVEPGKFQVYYSVFPAVTLWNPYNVPIRLDKRIEIHQERRSGTANWWLYLFRANYSLQSEPGATIFSEGKVYNNSGGARGGWKFTMVITADVDAVLKPGETMVFSPEANTFDHSPAAQYTSPPPGESWTGSTRATSFTVELAKGWRPGKGHAFSLDGRTHDMATLAPTDTRYPKISFGLGGVGNDNNLWYARYDDSGSMKYMSYWSRLSSRVGSNSPFFDAPTTDDSHQDTRGDFPGLLYKYALRMGEDYLPLQADRIHPDQKSLLFPYMAHYNPKAVFHAGIGDTYSHSKNSGLTKFYASEGTEISPSLMGGLYDYQNARSIYTVPTVDAEERQTFIGNGYLGPAKKMVISETGSGPEPGYPNGESGSITSLTQLNHSGFTAGANTTRGTLRYMWLGTSNYPAYPIGNSIADFRLNVLHDDVSSPSLVHVGSMGKRDYQNWRVTSNHYDISYLLNDRYYDRYFFSTVPQTGKYMPEEPLINSRMRPQTEDVEMLRQITSAKRLRLRGGFNINSTSVAAWEMLLSSSLGIDRDQLGGSPESTVSFSPRMDAFGSVDVTSISETDAASGDKHIRLTSDQVRTLAEEIVHQIKRRGPFPSVASFVNRTDQLESLLREDTSGGGAEYEDVRFAGAIQAAIDAAGLLGTLEGDKVIDPSEYVDDIRFYPGAKSVRKSANSHLPGALKQSDILRQIDPFITARGDSFTIRAMGVSKDAAGKVLARAVCEAVVQREVEYLDPTEASDKAPYEVAVNDDGTREFTPVLNPVNQRFGRRFIIQSFRWLPKSEVAHMTSS</sequence>
<name>A0AAT9FQM2_9BACT</name>
<reference evidence="2" key="1">
    <citation type="submission" date="2024-07" db="EMBL/GenBank/DDBJ databases">
        <title>Complete genome sequence of Verrucomicrobiaceae bacterium NT6N.</title>
        <authorList>
            <person name="Huang C."/>
            <person name="Takami H."/>
            <person name="Hamasaki K."/>
        </authorList>
    </citation>
    <scope>NUCLEOTIDE SEQUENCE</scope>
    <source>
        <strain evidence="2">NT6N</strain>
    </source>
</reference>
<keyword evidence="1" id="KW-0812">Transmembrane</keyword>
<protein>
    <recommendedName>
        <fullName evidence="3">Verru_Chthon cassette protein A</fullName>
    </recommendedName>
</protein>
<organism evidence="2">
    <name type="scientific">Oceaniferula spumae</name>
    <dbReference type="NCBI Taxonomy" id="2979115"/>
    <lineage>
        <taxon>Bacteria</taxon>
        <taxon>Pseudomonadati</taxon>
        <taxon>Verrucomicrobiota</taxon>
        <taxon>Verrucomicrobiia</taxon>
        <taxon>Verrucomicrobiales</taxon>
        <taxon>Verrucomicrobiaceae</taxon>
        <taxon>Oceaniferula</taxon>
    </lineage>
</organism>
<feature type="transmembrane region" description="Helical" evidence="1">
    <location>
        <begin position="20"/>
        <end position="42"/>
    </location>
</feature>
<dbReference type="KEGG" id="osu:NT6N_32320"/>
<dbReference type="AlphaFoldDB" id="A0AAT9FQM2"/>
<proteinExistence type="predicted"/>
<evidence type="ECO:0008006" key="3">
    <source>
        <dbReference type="Google" id="ProtNLM"/>
    </source>
</evidence>
<accession>A0AAT9FQM2</accession>
<keyword evidence="1" id="KW-1133">Transmembrane helix</keyword>
<keyword evidence="1" id="KW-0472">Membrane</keyword>
<gene>
    <name evidence="2" type="ORF">NT6N_32320</name>
</gene>
<evidence type="ECO:0000256" key="1">
    <source>
        <dbReference type="SAM" id="Phobius"/>
    </source>
</evidence>
<evidence type="ECO:0000313" key="2">
    <source>
        <dbReference type="EMBL" id="BDS08192.1"/>
    </source>
</evidence>
<dbReference type="EMBL" id="AP026866">
    <property type="protein sequence ID" value="BDS08192.1"/>
    <property type="molecule type" value="Genomic_DNA"/>
</dbReference>